<protein>
    <submittedName>
        <fullName evidence="1">Uncharacterized protein</fullName>
    </submittedName>
</protein>
<dbReference type="OrthoDB" id="1919386at2759"/>
<dbReference type="STRING" id="4540.A0A3L6RSV4"/>
<evidence type="ECO:0000313" key="2">
    <source>
        <dbReference type="Proteomes" id="UP000275267"/>
    </source>
</evidence>
<gene>
    <name evidence="1" type="ORF">C2845_PM11G00200</name>
</gene>
<dbReference type="Proteomes" id="UP000275267">
    <property type="component" value="Unassembled WGS sequence"/>
</dbReference>
<name>A0A3L6RSV4_PANMI</name>
<proteinExistence type="predicted"/>
<accession>A0A3L6RSV4</accession>
<dbReference type="PANTHER" id="PTHR33052">
    <property type="entry name" value="DUF4228 DOMAIN PROTEIN-RELATED"/>
    <property type="match status" value="1"/>
</dbReference>
<reference evidence="2" key="1">
    <citation type="journal article" date="2019" name="Nat. Commun.">
        <title>The genome of broomcorn millet.</title>
        <authorList>
            <person name="Zou C."/>
            <person name="Miki D."/>
            <person name="Li D."/>
            <person name="Tang Q."/>
            <person name="Xiao L."/>
            <person name="Rajput S."/>
            <person name="Deng P."/>
            <person name="Jia W."/>
            <person name="Huang R."/>
            <person name="Zhang M."/>
            <person name="Sun Y."/>
            <person name="Hu J."/>
            <person name="Fu X."/>
            <person name="Schnable P.S."/>
            <person name="Li F."/>
            <person name="Zhang H."/>
            <person name="Feng B."/>
            <person name="Zhu X."/>
            <person name="Liu R."/>
            <person name="Schnable J.C."/>
            <person name="Zhu J.-K."/>
            <person name="Zhang H."/>
        </authorList>
    </citation>
    <scope>NUCLEOTIDE SEQUENCE [LARGE SCALE GENOMIC DNA]</scope>
</reference>
<organism evidence="1 2">
    <name type="scientific">Panicum miliaceum</name>
    <name type="common">Proso millet</name>
    <name type="synonym">Broomcorn millet</name>
    <dbReference type="NCBI Taxonomy" id="4540"/>
    <lineage>
        <taxon>Eukaryota</taxon>
        <taxon>Viridiplantae</taxon>
        <taxon>Streptophyta</taxon>
        <taxon>Embryophyta</taxon>
        <taxon>Tracheophyta</taxon>
        <taxon>Spermatophyta</taxon>
        <taxon>Magnoliopsida</taxon>
        <taxon>Liliopsida</taxon>
        <taxon>Poales</taxon>
        <taxon>Poaceae</taxon>
        <taxon>PACMAD clade</taxon>
        <taxon>Panicoideae</taxon>
        <taxon>Panicodae</taxon>
        <taxon>Paniceae</taxon>
        <taxon>Panicinae</taxon>
        <taxon>Panicum</taxon>
        <taxon>Panicum sect. Panicum</taxon>
    </lineage>
</organism>
<evidence type="ECO:0000313" key="1">
    <source>
        <dbReference type="EMBL" id="RLN08675.1"/>
    </source>
</evidence>
<dbReference type="AlphaFoldDB" id="A0A3L6RSV4"/>
<dbReference type="EMBL" id="PQIB02000007">
    <property type="protein sequence ID" value="RLN08675.1"/>
    <property type="molecule type" value="Genomic_DNA"/>
</dbReference>
<dbReference type="InterPro" id="IPR025322">
    <property type="entry name" value="PADRE_dom"/>
</dbReference>
<keyword evidence="2" id="KW-1185">Reference proteome</keyword>
<dbReference type="Pfam" id="PF14009">
    <property type="entry name" value="PADRE"/>
    <property type="match status" value="1"/>
</dbReference>
<comment type="caution">
    <text evidence="1">The sequence shown here is derived from an EMBL/GenBank/DDBJ whole genome shotgun (WGS) entry which is preliminary data.</text>
</comment>
<sequence>MGSALSCVHATIVSGDGQQPPRPAAAAAMVIAADGSLKEHPISDPPLASASDVLGSADAAALPSSFFVCNSDALYFNEPPPALGAAERLWPGQMYFMLPAVMLGRALSSADMAPLAACAIAALPAEKPRRRRGRGRGRVVPVLSREDGEDGEEAGVFHEALNGRTLGEFAAPVAAAAAARKARPSALKRALSMIREDAE</sequence>